<gene>
    <name evidence="1" type="ORF">GCM10009107_18910</name>
</gene>
<name>A0ABN1JXW7_9BURK</name>
<dbReference type="PROSITE" id="PS00332">
    <property type="entry name" value="SOD_CU_ZN_2"/>
    <property type="match status" value="1"/>
</dbReference>
<reference evidence="1 2" key="1">
    <citation type="journal article" date="2019" name="Int. J. Syst. Evol. Microbiol.">
        <title>The Global Catalogue of Microorganisms (GCM) 10K type strain sequencing project: providing services to taxonomists for standard genome sequencing and annotation.</title>
        <authorList>
            <consortium name="The Broad Institute Genomics Platform"/>
            <consortium name="The Broad Institute Genome Sequencing Center for Infectious Disease"/>
            <person name="Wu L."/>
            <person name="Ma J."/>
        </authorList>
    </citation>
    <scope>NUCLEOTIDE SEQUENCE [LARGE SCALE GENOMIC DNA]</scope>
    <source>
        <strain evidence="1 2">JCM 15503</strain>
    </source>
</reference>
<keyword evidence="2" id="KW-1185">Reference proteome</keyword>
<proteinExistence type="predicted"/>
<dbReference type="RefSeq" id="WP_170200765.1">
    <property type="nucleotide sequence ID" value="NZ_BAAAEW010000008.1"/>
</dbReference>
<evidence type="ECO:0008006" key="3">
    <source>
        <dbReference type="Google" id="ProtNLM"/>
    </source>
</evidence>
<dbReference type="EMBL" id="BAAAEW010000008">
    <property type="protein sequence ID" value="GAA0748860.1"/>
    <property type="molecule type" value="Genomic_DNA"/>
</dbReference>
<protein>
    <recommendedName>
        <fullName evidence="3">Glycosyltransferase family 4 protein</fullName>
    </recommendedName>
</protein>
<dbReference type="InterPro" id="IPR018152">
    <property type="entry name" value="SOD_Cu/Zn_BS"/>
</dbReference>
<evidence type="ECO:0000313" key="1">
    <source>
        <dbReference type="EMBL" id="GAA0748860.1"/>
    </source>
</evidence>
<accession>A0ABN1JXW7</accession>
<sequence>MSDQGIAQAPRPGVPSTWAWWPHTTKPGNAGFRLRCAQIIEQLQQRGASAVLYQPGSNRPPPSVLVLSKRYDSASLAHALALSDTHGTRLVLDLCDNHLHAEPDAPRWQARREQLLAALAAVDQVIVSSDALAEVVQAEARIRQQMAVIGDAAEPPHKPAPLARWRHPLDGWELLRLQHWLAGQPGGKLVWFGQHGVPYASGGMADLAKLRPVLERLHAALPLSLTVISNHRPKFNTLTQGWRVPVHYLPWQPHTVSRALAMHDVAVIPITPNPFTLCKTNNRVATALLHGLAVVADSIPSYREFADCCCLDDWGAGFERLLREPAWRQSQVARGVDLIQSRWQLPQVVDQWQQVLTRLASK</sequence>
<organism evidence="1 2">
    <name type="scientific">Ideonella azotifigens</name>
    <dbReference type="NCBI Taxonomy" id="513160"/>
    <lineage>
        <taxon>Bacteria</taxon>
        <taxon>Pseudomonadati</taxon>
        <taxon>Pseudomonadota</taxon>
        <taxon>Betaproteobacteria</taxon>
        <taxon>Burkholderiales</taxon>
        <taxon>Sphaerotilaceae</taxon>
        <taxon>Ideonella</taxon>
    </lineage>
</organism>
<dbReference type="Proteomes" id="UP001500279">
    <property type="component" value="Unassembled WGS sequence"/>
</dbReference>
<evidence type="ECO:0000313" key="2">
    <source>
        <dbReference type="Proteomes" id="UP001500279"/>
    </source>
</evidence>
<dbReference type="SUPFAM" id="SSF53756">
    <property type="entry name" value="UDP-Glycosyltransferase/glycogen phosphorylase"/>
    <property type="match status" value="1"/>
</dbReference>
<comment type="caution">
    <text evidence="1">The sequence shown here is derived from an EMBL/GenBank/DDBJ whole genome shotgun (WGS) entry which is preliminary data.</text>
</comment>